<reference evidence="1" key="1">
    <citation type="submission" date="2021-06" db="EMBL/GenBank/DDBJ databases">
        <authorList>
            <person name="Kallberg Y."/>
            <person name="Tangrot J."/>
            <person name="Rosling A."/>
        </authorList>
    </citation>
    <scope>NUCLEOTIDE SEQUENCE</scope>
    <source>
        <strain evidence="1">AZ414A</strain>
    </source>
</reference>
<dbReference type="EMBL" id="CAJVPK010000046">
    <property type="protein sequence ID" value="CAG8437347.1"/>
    <property type="molecule type" value="Genomic_DNA"/>
</dbReference>
<dbReference type="OrthoDB" id="2403661at2759"/>
<keyword evidence="2" id="KW-1185">Reference proteome</keyword>
<organism evidence="1 2">
    <name type="scientific">Diversispora eburnea</name>
    <dbReference type="NCBI Taxonomy" id="1213867"/>
    <lineage>
        <taxon>Eukaryota</taxon>
        <taxon>Fungi</taxon>
        <taxon>Fungi incertae sedis</taxon>
        <taxon>Mucoromycota</taxon>
        <taxon>Glomeromycotina</taxon>
        <taxon>Glomeromycetes</taxon>
        <taxon>Diversisporales</taxon>
        <taxon>Diversisporaceae</taxon>
        <taxon>Diversispora</taxon>
    </lineage>
</organism>
<proteinExistence type="predicted"/>
<accession>A0A9N8UZU6</accession>
<evidence type="ECO:0000313" key="2">
    <source>
        <dbReference type="Proteomes" id="UP000789706"/>
    </source>
</evidence>
<dbReference type="Proteomes" id="UP000789706">
    <property type="component" value="Unassembled WGS sequence"/>
</dbReference>
<dbReference type="AlphaFoldDB" id="A0A9N8UZU6"/>
<comment type="caution">
    <text evidence="1">The sequence shown here is derived from an EMBL/GenBank/DDBJ whole genome shotgun (WGS) entry which is preliminary data.</text>
</comment>
<protein>
    <submittedName>
        <fullName evidence="1">2810_t:CDS:1</fullName>
    </submittedName>
</protein>
<name>A0A9N8UZU6_9GLOM</name>
<evidence type="ECO:0000313" key="1">
    <source>
        <dbReference type="EMBL" id="CAG8437347.1"/>
    </source>
</evidence>
<gene>
    <name evidence="1" type="ORF">DEBURN_LOCUS1130</name>
</gene>
<sequence>MERREIRKRLVVDCKFIYENIAIKALIVPKSQFNSISKKLAKRLDFYIHKMYGSKYPAMKTLGKGATNDGKKAKTYTHFLVIDKPEYDLVLDEDMRLVDVT</sequence>